<evidence type="ECO:0000256" key="1">
    <source>
        <dbReference type="SAM" id="MobiDB-lite"/>
    </source>
</evidence>
<organism evidence="2 3">
    <name type="scientific">Serendipita vermifera MAFF 305830</name>
    <dbReference type="NCBI Taxonomy" id="933852"/>
    <lineage>
        <taxon>Eukaryota</taxon>
        <taxon>Fungi</taxon>
        <taxon>Dikarya</taxon>
        <taxon>Basidiomycota</taxon>
        <taxon>Agaricomycotina</taxon>
        <taxon>Agaricomycetes</taxon>
        <taxon>Sebacinales</taxon>
        <taxon>Serendipitaceae</taxon>
        <taxon>Serendipita</taxon>
    </lineage>
</organism>
<evidence type="ECO:0000313" key="2">
    <source>
        <dbReference type="EMBL" id="KIM29651.1"/>
    </source>
</evidence>
<dbReference type="Proteomes" id="UP000054097">
    <property type="component" value="Unassembled WGS sequence"/>
</dbReference>
<feature type="region of interest" description="Disordered" evidence="1">
    <location>
        <begin position="695"/>
        <end position="732"/>
    </location>
</feature>
<reference evidence="2 3" key="1">
    <citation type="submission" date="2014-04" db="EMBL/GenBank/DDBJ databases">
        <authorList>
            <consortium name="DOE Joint Genome Institute"/>
            <person name="Kuo A."/>
            <person name="Zuccaro A."/>
            <person name="Kohler A."/>
            <person name="Nagy L.G."/>
            <person name="Floudas D."/>
            <person name="Copeland A."/>
            <person name="Barry K.W."/>
            <person name="Cichocki N."/>
            <person name="Veneault-Fourrey C."/>
            <person name="LaButti K."/>
            <person name="Lindquist E.A."/>
            <person name="Lipzen A."/>
            <person name="Lundell T."/>
            <person name="Morin E."/>
            <person name="Murat C."/>
            <person name="Sun H."/>
            <person name="Tunlid A."/>
            <person name="Henrissat B."/>
            <person name="Grigoriev I.V."/>
            <person name="Hibbett D.S."/>
            <person name="Martin F."/>
            <person name="Nordberg H.P."/>
            <person name="Cantor M.N."/>
            <person name="Hua S.X."/>
        </authorList>
    </citation>
    <scope>NUCLEOTIDE SEQUENCE [LARGE SCALE GENOMIC DNA]</scope>
    <source>
        <strain evidence="2 3">MAFF 305830</strain>
    </source>
</reference>
<feature type="compositionally biased region" description="Low complexity" evidence="1">
    <location>
        <begin position="565"/>
        <end position="585"/>
    </location>
</feature>
<accession>A0A0C3BE00</accession>
<evidence type="ECO:0000313" key="3">
    <source>
        <dbReference type="Proteomes" id="UP000054097"/>
    </source>
</evidence>
<feature type="compositionally biased region" description="Low complexity" evidence="1">
    <location>
        <begin position="271"/>
        <end position="280"/>
    </location>
</feature>
<gene>
    <name evidence="2" type="ORF">M408DRAFT_22540</name>
</gene>
<sequence>MASSSNPTGNDGRISEEIAIKAFHVFTVKSLSQAKLEGLIEEDTLASAEADVMITGPALCFYFAALRSNTDPPSVPYPTSATGTAEPVVLSSETCPPIFQSFFRLWAQTVPPIQALTSDAQHDLARIICDKPPLVARDDSSSAQLMRIAADLRAVAIEITQRRTFQERYQHDLQSALDVGRPPTSPGSEKRRVAAFAPPPSYDEMLNQDSQSPHSSVNSSPRHAPATPSRLNAPLPGTPHAAGNAEGMQSLDGAVAQAPPQSSGLLTVNQASSSNAGASSSRHRSRPSSPTFLPPDAPAIHLIRETLYAALGEVIATTPTIVPVLKSDPSRAYFSAVSLAILTVATDCLTPDGGVLTPLGHELTLAECPPAYKPLMIELGGIGAQAKHMREEDDERAMYLARSGRTENFEPRMDRLRKMLEKGVAAEEERYDAALNAAAAAAAAASNNPAASSPPVPAPAHALVSSPSPIPTAPAPAPTPGHAPTPGPAATAPGPVPMPNPHVVSQPRGRNTSPPPPMPIPTVPGSIAQAILSTTSPKSFSPPRASGSGPPFTTPAEDALLLHPTTTNASQASTTSSPRSSSESTRGQGIRNLLHKSKPGASEAPTPPPKPAPPAARHNPPSTPPPGMMPVPHPPVNPAGMAGVGTTMVGPAGVGSPPRAAMMAHQTSLSAAGNPYDIALGSGARIAVGDSAISQAPAPAPAPAPAANGAALNASAQPVPAEPTNPRRSIEGTTVQFANRINGLALNMTRLRMFQERQDMVFKILASVHD</sequence>
<feature type="compositionally biased region" description="Polar residues" evidence="1">
    <location>
        <begin position="259"/>
        <end position="270"/>
    </location>
</feature>
<dbReference type="EMBL" id="KN824287">
    <property type="protein sequence ID" value="KIM29651.1"/>
    <property type="molecule type" value="Genomic_DNA"/>
</dbReference>
<dbReference type="STRING" id="933852.A0A0C3BE00"/>
<feature type="region of interest" description="Disordered" evidence="1">
    <location>
        <begin position="173"/>
        <end position="192"/>
    </location>
</feature>
<keyword evidence="3" id="KW-1185">Reference proteome</keyword>
<protein>
    <submittedName>
        <fullName evidence="2">Uncharacterized protein</fullName>
    </submittedName>
</protein>
<feature type="region of interest" description="Disordered" evidence="1">
    <location>
        <begin position="447"/>
        <end position="643"/>
    </location>
</feature>
<reference evidence="3" key="2">
    <citation type="submission" date="2015-01" db="EMBL/GenBank/DDBJ databases">
        <title>Evolutionary Origins and Diversification of the Mycorrhizal Mutualists.</title>
        <authorList>
            <consortium name="DOE Joint Genome Institute"/>
            <consortium name="Mycorrhizal Genomics Consortium"/>
            <person name="Kohler A."/>
            <person name="Kuo A."/>
            <person name="Nagy L.G."/>
            <person name="Floudas D."/>
            <person name="Copeland A."/>
            <person name="Barry K.W."/>
            <person name="Cichocki N."/>
            <person name="Veneault-Fourrey C."/>
            <person name="LaButti K."/>
            <person name="Lindquist E.A."/>
            <person name="Lipzen A."/>
            <person name="Lundell T."/>
            <person name="Morin E."/>
            <person name="Murat C."/>
            <person name="Riley R."/>
            <person name="Ohm R."/>
            <person name="Sun H."/>
            <person name="Tunlid A."/>
            <person name="Henrissat B."/>
            <person name="Grigoriev I.V."/>
            <person name="Hibbett D.S."/>
            <person name="Martin F."/>
        </authorList>
    </citation>
    <scope>NUCLEOTIDE SEQUENCE [LARGE SCALE GENOMIC DNA]</scope>
    <source>
        <strain evidence="3">MAFF 305830</strain>
    </source>
</reference>
<feature type="compositionally biased region" description="Pro residues" evidence="1">
    <location>
        <begin position="605"/>
        <end position="614"/>
    </location>
</feature>
<dbReference type="AlphaFoldDB" id="A0A0C3BE00"/>
<dbReference type="OrthoDB" id="3360715at2759"/>
<name>A0A0C3BE00_SERVB</name>
<feature type="compositionally biased region" description="Pro residues" evidence="1">
    <location>
        <begin position="468"/>
        <end position="487"/>
    </location>
</feature>
<feature type="compositionally biased region" description="Pro residues" evidence="1">
    <location>
        <begin position="513"/>
        <end position="522"/>
    </location>
</feature>
<feature type="compositionally biased region" description="Low complexity" evidence="1">
    <location>
        <begin position="705"/>
        <end position="718"/>
    </location>
</feature>
<feature type="compositionally biased region" description="Pro residues" evidence="1">
    <location>
        <begin position="621"/>
        <end position="637"/>
    </location>
</feature>
<proteinExistence type="predicted"/>
<dbReference type="HOGENOM" id="CLU_376873_0_0_1"/>
<feature type="compositionally biased region" description="Low complexity" evidence="1">
    <location>
        <begin position="210"/>
        <end position="220"/>
    </location>
</feature>
<feature type="region of interest" description="Disordered" evidence="1">
    <location>
        <begin position="199"/>
        <end position="294"/>
    </location>
</feature>